<sequence length="285" mass="31986">MEISLHSITLQLVTIHQLYSFLGAEPLFGASIERIHGRKLPFVVLIAKKSSGCQAEKHICTGSLITKNHVLTDARCLEVPLESIQAIAGSTDVNSRYHKRFDIASGITYKQWMRLRNLPDHPEKLDIGILKLAVHDTGIKPAAITLHEKKYRLPSSLKVIGWGQTPESFCPEQPRIAPLFLLEEEDCENRLWWFDPDYKKNVLSGELVCAKSERVLFGVEGDYGAPIVNKENSVIGILFRRHPLDHQTPAIPDLPNLVLRMIGFTKFISKIIADSANPQLQLGIL</sequence>
<dbReference type="EMBL" id="CM056742">
    <property type="protein sequence ID" value="KAJ8676171.1"/>
    <property type="molecule type" value="Genomic_DNA"/>
</dbReference>
<protein>
    <submittedName>
        <fullName evidence="1">Uncharacterized protein</fullName>
    </submittedName>
</protein>
<evidence type="ECO:0000313" key="1">
    <source>
        <dbReference type="EMBL" id="KAJ8676171.1"/>
    </source>
</evidence>
<accession>A0ACC2NZD1</accession>
<gene>
    <name evidence="1" type="ORF">QAD02_011957</name>
</gene>
<keyword evidence="2" id="KW-1185">Reference proteome</keyword>
<comment type="caution">
    <text evidence="1">The sequence shown here is derived from an EMBL/GenBank/DDBJ whole genome shotgun (WGS) entry which is preliminary data.</text>
</comment>
<evidence type="ECO:0000313" key="2">
    <source>
        <dbReference type="Proteomes" id="UP001239111"/>
    </source>
</evidence>
<dbReference type="Proteomes" id="UP001239111">
    <property type="component" value="Chromosome 2"/>
</dbReference>
<reference evidence="1" key="1">
    <citation type="submission" date="2023-04" db="EMBL/GenBank/DDBJ databases">
        <title>A chromosome-level genome assembly of the parasitoid wasp Eretmocerus hayati.</title>
        <authorList>
            <person name="Zhong Y."/>
            <person name="Liu S."/>
            <person name="Liu Y."/>
        </authorList>
    </citation>
    <scope>NUCLEOTIDE SEQUENCE</scope>
    <source>
        <strain evidence="1">ZJU_SS_LIU_2023</strain>
    </source>
</reference>
<proteinExistence type="predicted"/>
<name>A0ACC2NZD1_9HYME</name>
<organism evidence="1 2">
    <name type="scientific">Eretmocerus hayati</name>
    <dbReference type="NCBI Taxonomy" id="131215"/>
    <lineage>
        <taxon>Eukaryota</taxon>
        <taxon>Metazoa</taxon>
        <taxon>Ecdysozoa</taxon>
        <taxon>Arthropoda</taxon>
        <taxon>Hexapoda</taxon>
        <taxon>Insecta</taxon>
        <taxon>Pterygota</taxon>
        <taxon>Neoptera</taxon>
        <taxon>Endopterygota</taxon>
        <taxon>Hymenoptera</taxon>
        <taxon>Apocrita</taxon>
        <taxon>Proctotrupomorpha</taxon>
        <taxon>Chalcidoidea</taxon>
        <taxon>Aphelinidae</taxon>
        <taxon>Aphelininae</taxon>
        <taxon>Eretmocerus</taxon>
    </lineage>
</organism>